<name>A0A2S2R4V1_9HEMI</name>
<proteinExistence type="predicted"/>
<evidence type="ECO:0000313" key="2">
    <source>
        <dbReference type="EMBL" id="MBY85026.1"/>
    </source>
</evidence>
<dbReference type="Gene3D" id="3.30.420.10">
    <property type="entry name" value="Ribonuclease H-like superfamily/Ribonuclease H"/>
    <property type="match status" value="1"/>
</dbReference>
<dbReference type="PROSITE" id="PS50994">
    <property type="entry name" value="INTEGRASE"/>
    <property type="match status" value="1"/>
</dbReference>
<dbReference type="InterPro" id="IPR001584">
    <property type="entry name" value="Integrase_cat-core"/>
</dbReference>
<accession>A0A2S2R4V1</accession>
<reference evidence="2" key="1">
    <citation type="submission" date="2018-04" db="EMBL/GenBank/DDBJ databases">
        <title>Transcriptome assembly of Sipha flava.</title>
        <authorList>
            <person name="Scully E.D."/>
            <person name="Geib S.M."/>
            <person name="Palmer N.A."/>
            <person name="Koch K."/>
            <person name="Bradshaw J."/>
            <person name="Heng-Moss T."/>
            <person name="Sarath G."/>
        </authorList>
    </citation>
    <scope>NUCLEOTIDE SEQUENCE</scope>
</reference>
<gene>
    <name evidence="2" type="ORF">g.59300</name>
</gene>
<sequence length="217" mass="24493">MMANLPSFRVQPHRPFSHVGMNFGGHFFVREHRRRNAKVIKDYLALFICIFVKAVHLEIVTDLSTEAFLAAFDRFVARRGIPANVYSDCGTNYEYIGAARQLKILFRDATAQDRIPSHLSCTWHFNLPAAPHFGGIWEAGIKSAKFHLKHVIGQQVLTYEEFHTLVTRIESILNSRPTMPASSDPHDLSALTPVTSLSDNRSTHYQSLIQLTSKSTG</sequence>
<dbReference type="SUPFAM" id="SSF53098">
    <property type="entry name" value="Ribonuclease H-like"/>
    <property type="match status" value="1"/>
</dbReference>
<organism evidence="2">
    <name type="scientific">Sipha flava</name>
    <name type="common">yellow sugarcane aphid</name>
    <dbReference type="NCBI Taxonomy" id="143950"/>
    <lineage>
        <taxon>Eukaryota</taxon>
        <taxon>Metazoa</taxon>
        <taxon>Ecdysozoa</taxon>
        <taxon>Arthropoda</taxon>
        <taxon>Hexapoda</taxon>
        <taxon>Insecta</taxon>
        <taxon>Pterygota</taxon>
        <taxon>Neoptera</taxon>
        <taxon>Paraneoptera</taxon>
        <taxon>Hemiptera</taxon>
        <taxon>Sternorrhyncha</taxon>
        <taxon>Aphidomorpha</taxon>
        <taxon>Aphidoidea</taxon>
        <taxon>Aphididae</taxon>
        <taxon>Sipha</taxon>
    </lineage>
</organism>
<dbReference type="GO" id="GO:0015074">
    <property type="term" value="P:DNA integration"/>
    <property type="evidence" value="ECO:0007669"/>
    <property type="project" value="InterPro"/>
</dbReference>
<dbReference type="PANTHER" id="PTHR47331:SF2">
    <property type="match status" value="1"/>
</dbReference>
<evidence type="ECO:0000259" key="1">
    <source>
        <dbReference type="PROSITE" id="PS50994"/>
    </source>
</evidence>
<dbReference type="GO" id="GO:0003676">
    <property type="term" value="F:nucleic acid binding"/>
    <property type="evidence" value="ECO:0007669"/>
    <property type="project" value="InterPro"/>
</dbReference>
<dbReference type="AlphaFoldDB" id="A0A2S2R4V1"/>
<feature type="domain" description="Integrase catalytic" evidence="1">
    <location>
        <begin position="11"/>
        <end position="201"/>
    </location>
</feature>
<dbReference type="OrthoDB" id="6623406at2759"/>
<dbReference type="InterPro" id="IPR036397">
    <property type="entry name" value="RNaseH_sf"/>
</dbReference>
<protein>
    <recommendedName>
        <fullName evidence="1">Integrase catalytic domain-containing protein</fullName>
    </recommendedName>
</protein>
<dbReference type="EMBL" id="GGMS01015823">
    <property type="protein sequence ID" value="MBY85026.1"/>
    <property type="molecule type" value="Transcribed_RNA"/>
</dbReference>
<dbReference type="InterPro" id="IPR012337">
    <property type="entry name" value="RNaseH-like_sf"/>
</dbReference>
<dbReference type="PANTHER" id="PTHR47331">
    <property type="entry name" value="PHD-TYPE DOMAIN-CONTAINING PROTEIN"/>
    <property type="match status" value="1"/>
</dbReference>